<sequence length="251" mass="29388">MKPQTIIMDFSHVYEQEDFYRNTRFVWVDCSDIAGTSCYCTPQAADEIRRRIRPYSPYGIHFIDSGDYHYVSAFWMEKIEEPFHLLLFDYHSDMQPPKFPGLLSCGCWVQRAMDENRNLRQVWMVGPDESAFAGIAQPYRRRLQCISLQALQEQQTWVQLHRLQSSRLPVYVSIDKDVLNTYFARTDWSQGGLSLPVLEKLLGLFESRCRVLGVDVCGEWKADARFLLNQEEAAINNQSNLELLRFLLRRA</sequence>
<dbReference type="RefSeq" id="WP_275844858.1">
    <property type="nucleotide sequence ID" value="NZ_CP135996.1"/>
</dbReference>
<name>A0AA97D8C5_9FIRM</name>
<dbReference type="Gene3D" id="3.40.800.10">
    <property type="entry name" value="Ureohydrolase domain"/>
    <property type="match status" value="1"/>
</dbReference>
<accession>A0AA97D8C5</accession>
<organism evidence="1 2">
    <name type="scientific">Caproicibacterium argilliputei</name>
    <dbReference type="NCBI Taxonomy" id="3030016"/>
    <lineage>
        <taxon>Bacteria</taxon>
        <taxon>Bacillati</taxon>
        <taxon>Bacillota</taxon>
        <taxon>Clostridia</taxon>
        <taxon>Eubacteriales</taxon>
        <taxon>Oscillospiraceae</taxon>
        <taxon>Caproicibacterium</taxon>
    </lineage>
</organism>
<protein>
    <submittedName>
        <fullName evidence="1">Arginase family protein</fullName>
    </submittedName>
</protein>
<reference evidence="1" key="1">
    <citation type="submission" date="2023-09" db="EMBL/GenBank/DDBJ databases">
        <authorList>
            <person name="Zeng C."/>
        </authorList>
    </citation>
    <scope>NUCLEOTIDE SEQUENCE</scope>
    <source>
        <strain evidence="1">ZCY20-5</strain>
    </source>
</reference>
<proteinExistence type="predicted"/>
<dbReference type="InterPro" id="IPR023696">
    <property type="entry name" value="Ureohydrolase_dom_sf"/>
</dbReference>
<dbReference type="Pfam" id="PF00491">
    <property type="entry name" value="Arginase"/>
    <property type="match status" value="1"/>
</dbReference>
<dbReference type="InterPro" id="IPR006035">
    <property type="entry name" value="Ureohydrolase"/>
</dbReference>
<dbReference type="GO" id="GO:0046872">
    <property type="term" value="F:metal ion binding"/>
    <property type="evidence" value="ECO:0007669"/>
    <property type="project" value="InterPro"/>
</dbReference>
<gene>
    <name evidence="1" type="ORF">PXC00_00780</name>
</gene>
<dbReference type="KEGG" id="carl:PXC00_00780"/>
<dbReference type="GO" id="GO:0008783">
    <property type="term" value="F:agmatinase activity"/>
    <property type="evidence" value="ECO:0007669"/>
    <property type="project" value="TreeGrafter"/>
</dbReference>
<dbReference type="SUPFAM" id="SSF52768">
    <property type="entry name" value="Arginase/deacetylase"/>
    <property type="match status" value="1"/>
</dbReference>
<reference evidence="1" key="2">
    <citation type="submission" date="2024-06" db="EMBL/GenBank/DDBJ databases">
        <title>Caproicibacterium argilliputei sp. nov, a novel caproic acid producing anaerobic bacterium isolated from pit mud.</title>
        <authorList>
            <person name="Xia S."/>
        </authorList>
    </citation>
    <scope>NUCLEOTIDE SEQUENCE</scope>
    <source>
        <strain evidence="1">ZCY20-5</strain>
    </source>
</reference>
<dbReference type="AlphaFoldDB" id="A0AA97D8C5"/>
<dbReference type="GO" id="GO:0033389">
    <property type="term" value="P:putrescine biosynthetic process from arginine, via agmatine"/>
    <property type="evidence" value="ECO:0007669"/>
    <property type="project" value="TreeGrafter"/>
</dbReference>
<dbReference type="EMBL" id="CP135996">
    <property type="protein sequence ID" value="WOC32435.1"/>
    <property type="molecule type" value="Genomic_DNA"/>
</dbReference>
<dbReference type="PANTHER" id="PTHR11358">
    <property type="entry name" value="ARGINASE/AGMATINASE"/>
    <property type="match status" value="1"/>
</dbReference>
<evidence type="ECO:0000313" key="1">
    <source>
        <dbReference type="EMBL" id="WOC32435.1"/>
    </source>
</evidence>
<keyword evidence="2" id="KW-1185">Reference proteome</keyword>
<evidence type="ECO:0000313" key="2">
    <source>
        <dbReference type="Proteomes" id="UP001300604"/>
    </source>
</evidence>
<dbReference type="PANTHER" id="PTHR11358:SF41">
    <property type="entry name" value="ARGINASE"/>
    <property type="match status" value="1"/>
</dbReference>
<dbReference type="Proteomes" id="UP001300604">
    <property type="component" value="Chromosome"/>
</dbReference>